<reference evidence="1 2" key="1">
    <citation type="journal article" date="2022" name="Hortic Res">
        <title>A haplotype resolved chromosomal level avocado genome allows analysis of novel avocado genes.</title>
        <authorList>
            <person name="Nath O."/>
            <person name="Fletcher S.J."/>
            <person name="Hayward A."/>
            <person name="Shaw L.M."/>
            <person name="Masouleh A.K."/>
            <person name="Furtado A."/>
            <person name="Henry R.J."/>
            <person name="Mitter N."/>
        </authorList>
    </citation>
    <scope>NUCLEOTIDE SEQUENCE [LARGE SCALE GENOMIC DNA]</scope>
    <source>
        <strain evidence="2">cv. Hass</strain>
    </source>
</reference>
<dbReference type="EMBL" id="CM056810">
    <property type="protein sequence ID" value="KAJ8643031.1"/>
    <property type="molecule type" value="Genomic_DNA"/>
</dbReference>
<accession>A0ACC2MB61</accession>
<keyword evidence="2" id="KW-1185">Reference proteome</keyword>
<protein>
    <submittedName>
        <fullName evidence="1">Uncharacterized protein</fullName>
    </submittedName>
</protein>
<organism evidence="1 2">
    <name type="scientific">Persea americana</name>
    <name type="common">Avocado</name>
    <dbReference type="NCBI Taxonomy" id="3435"/>
    <lineage>
        <taxon>Eukaryota</taxon>
        <taxon>Viridiplantae</taxon>
        <taxon>Streptophyta</taxon>
        <taxon>Embryophyta</taxon>
        <taxon>Tracheophyta</taxon>
        <taxon>Spermatophyta</taxon>
        <taxon>Magnoliopsida</taxon>
        <taxon>Magnoliidae</taxon>
        <taxon>Laurales</taxon>
        <taxon>Lauraceae</taxon>
        <taxon>Persea</taxon>
    </lineage>
</organism>
<evidence type="ECO:0000313" key="2">
    <source>
        <dbReference type="Proteomes" id="UP001234297"/>
    </source>
</evidence>
<evidence type="ECO:0000313" key="1">
    <source>
        <dbReference type="EMBL" id="KAJ8643031.1"/>
    </source>
</evidence>
<comment type="caution">
    <text evidence="1">The sequence shown here is derived from an EMBL/GenBank/DDBJ whole genome shotgun (WGS) entry which is preliminary data.</text>
</comment>
<dbReference type="Proteomes" id="UP001234297">
    <property type="component" value="Chromosome 2"/>
</dbReference>
<gene>
    <name evidence="1" type="ORF">MRB53_004779</name>
</gene>
<sequence length="477" mass="52595">MSESTSSKQQGKGKGNRDGQKVKVNDDGGDRGLPEPMERPQWKPVFEAASLSRRPQKKSRSPDDDQSPSGSSSSTISMSQPQQIEEHPPLPLSTDASASANTNTIPLASSRMFFPFACELSLSQQQQQQQQAINMPFANPQQLQQQQMISFSHHQQQHFQQMAAYQQQQLLQYWSETLNLSPRGQMMMMNRIGQDSGGRPLTLFRPAATSTNKLYRGVRQRHWGKWVAEIRLPRNRTRLWLGTFDTAEDAALAYDREAFKLRGENARLNFPDLFLGRGGESNKNSSSSSSSSSTPHNVSQPIQQRRRRGQQQAAPVTLPPSQSNYQGPDESNSQGQSSPSDESGQGEVAVTEENKQQQQQQPLVANAAQGGLPQSQELMWGDMEEAWFNNIPAAWGPGSPVWDDLIDPNDLLQSHFSGYHYPVPATVPKSEMDCSTSSSSVVQMPQTMSTASASSSSLAPASASSSSPTMNFFSRGE</sequence>
<name>A0ACC2MB61_PERAE</name>
<proteinExistence type="predicted"/>